<evidence type="ECO:0000256" key="1">
    <source>
        <dbReference type="ARBA" id="ARBA00006987"/>
    </source>
</evidence>
<dbReference type="EMBL" id="LT546645">
    <property type="protein sequence ID" value="SAI67206.1"/>
    <property type="molecule type" value="Genomic_DNA"/>
</dbReference>
<dbReference type="InterPro" id="IPR042100">
    <property type="entry name" value="Bug_dom1"/>
</dbReference>
<evidence type="ECO:0000256" key="2">
    <source>
        <dbReference type="SAM" id="SignalP"/>
    </source>
</evidence>
<dbReference type="Pfam" id="PF03401">
    <property type="entry name" value="TctC"/>
    <property type="match status" value="1"/>
</dbReference>
<proteinExistence type="inferred from homology"/>
<dbReference type="eggNOG" id="COG3181">
    <property type="taxonomic scope" value="Bacteria"/>
</dbReference>
<dbReference type="GeneID" id="56587953"/>
<dbReference type="PIRSF" id="PIRSF017082">
    <property type="entry name" value="YflP"/>
    <property type="match status" value="1"/>
</dbReference>
<dbReference type="InterPro" id="IPR005064">
    <property type="entry name" value="BUG"/>
</dbReference>
<accession>A0A157QL65</accession>
<sequence>MKILQRFFLLCAVLVVSGAALAAETGWPSRPVRLVVPFPPGGGNDVFARELAHALQKRLGQTFVVENRGGASGSIGMTSVARSEPDGYTFLVTSNSLVTNKALSDSMPYDIVKDFEPVSLAASLSVALVVTDKVPAKTLPEFIAYIKNHPDKLTYGSTGVGSPAHLTNAYLNMETGMSMLHIPFKGQGQLVTEMLGGRVDAAFLVITSAIQHMKAGTLRGLAVTGDQRSRVAPELPTLDEAGLPSLKIDWWLGVLAPKHTPAAIVDKMSAAIAAISRDPAFAERLEAQGIIPIGSTPQAYAKVLDEDLARWSGAVKRAGITVQ</sequence>
<reference evidence="3 4" key="1">
    <citation type="submission" date="2016-04" db="EMBL/GenBank/DDBJ databases">
        <authorList>
            <consortium name="Pathogen Informatics"/>
        </authorList>
    </citation>
    <scope>NUCLEOTIDE SEQUENCE [LARGE SCALE GENOMIC DNA]</scope>
    <source>
        <strain evidence="3 4">H044680328</strain>
    </source>
</reference>
<evidence type="ECO:0000313" key="4">
    <source>
        <dbReference type="Proteomes" id="UP000076825"/>
    </source>
</evidence>
<dbReference type="AlphaFoldDB" id="A0A157QL65"/>
<feature type="chain" id="PRO_5009816640" evidence="2">
    <location>
        <begin position="23"/>
        <end position="323"/>
    </location>
</feature>
<dbReference type="Gene3D" id="3.40.190.150">
    <property type="entry name" value="Bordetella uptake gene, domain 1"/>
    <property type="match status" value="1"/>
</dbReference>
<comment type="similarity">
    <text evidence="1">Belongs to the UPF0065 (bug) family.</text>
</comment>
<protein>
    <submittedName>
        <fullName evidence="3">Putattive exported protein</fullName>
    </submittedName>
</protein>
<dbReference type="RefSeq" id="WP_033535016.1">
    <property type="nucleotide sequence ID" value="NZ_CP016340.1"/>
</dbReference>
<dbReference type="CDD" id="cd13578">
    <property type="entry name" value="PBP2_Bug27"/>
    <property type="match status" value="1"/>
</dbReference>
<dbReference type="SUPFAM" id="SSF53850">
    <property type="entry name" value="Periplasmic binding protein-like II"/>
    <property type="match status" value="1"/>
</dbReference>
<dbReference type="PANTHER" id="PTHR42928">
    <property type="entry name" value="TRICARBOXYLATE-BINDING PROTEIN"/>
    <property type="match status" value="1"/>
</dbReference>
<dbReference type="Proteomes" id="UP000076825">
    <property type="component" value="Chromosome 1"/>
</dbReference>
<dbReference type="Gene3D" id="3.40.190.10">
    <property type="entry name" value="Periplasmic binding protein-like II"/>
    <property type="match status" value="1"/>
</dbReference>
<dbReference type="STRING" id="123899.SAMEA3906487_00639"/>
<keyword evidence="2" id="KW-0732">Signal</keyword>
<name>A0A157QL65_9BORD</name>
<keyword evidence="4" id="KW-1185">Reference proteome</keyword>
<dbReference type="KEGG" id="btrm:SAMEA390648700639"/>
<organism evidence="3 4">
    <name type="scientific">Bordetella trematum</name>
    <dbReference type="NCBI Taxonomy" id="123899"/>
    <lineage>
        <taxon>Bacteria</taxon>
        <taxon>Pseudomonadati</taxon>
        <taxon>Pseudomonadota</taxon>
        <taxon>Betaproteobacteria</taxon>
        <taxon>Burkholderiales</taxon>
        <taxon>Alcaligenaceae</taxon>
        <taxon>Bordetella</taxon>
    </lineage>
</organism>
<feature type="signal peptide" evidence="2">
    <location>
        <begin position="1"/>
        <end position="22"/>
    </location>
</feature>
<evidence type="ECO:0000313" key="3">
    <source>
        <dbReference type="EMBL" id="SAI67206.1"/>
    </source>
</evidence>
<dbReference type="PATRIC" id="fig|123899.6.peg.613"/>
<dbReference type="PANTHER" id="PTHR42928:SF5">
    <property type="entry name" value="BLR1237 PROTEIN"/>
    <property type="match status" value="1"/>
</dbReference>
<gene>
    <name evidence="3" type="ORF">SAMEA3906487_00639</name>
</gene>